<dbReference type="AlphaFoldDB" id="A0A9Q4B2B3"/>
<dbReference type="PANTHER" id="PTHR43415">
    <property type="entry name" value="SPERMIDINE N(1)-ACETYLTRANSFERASE"/>
    <property type="match status" value="1"/>
</dbReference>
<evidence type="ECO:0000259" key="1">
    <source>
        <dbReference type="PROSITE" id="PS51186"/>
    </source>
</evidence>
<accession>A0A9Q4B2B3</accession>
<dbReference type="GO" id="GO:0016747">
    <property type="term" value="F:acyltransferase activity, transferring groups other than amino-acyl groups"/>
    <property type="evidence" value="ECO:0007669"/>
    <property type="project" value="InterPro"/>
</dbReference>
<sequence length="181" mass="21117">MIKLVPYTDEHSIYLKQWVKNFSPAQLMEWGGPSFHYPLTDRQLTNYITASYEVPQKVHIFTVFSQTTDSPIGHISLGKLNLQHQSARIGKVLLAPEARKNGYTPLLLKKILSYAFNTLQLHKVSLGVFDTNIRARHIYEKFGFIQEGYFRDHVNVDNAYWGMYEMSILEHEWRAMSLNHE</sequence>
<comment type="caution">
    <text evidence="2">The sequence shown here is derived from an EMBL/GenBank/DDBJ whole genome shotgun (WGS) entry which is preliminary data.</text>
</comment>
<dbReference type="RefSeq" id="WP_257821512.1">
    <property type="nucleotide sequence ID" value="NZ_JABXYM010000001.1"/>
</dbReference>
<name>A0A9Q4B2B3_SALAG</name>
<evidence type="ECO:0000313" key="3">
    <source>
        <dbReference type="Proteomes" id="UP001057753"/>
    </source>
</evidence>
<proteinExistence type="predicted"/>
<protein>
    <submittedName>
        <fullName evidence="2">GNAT family N-acetyltransferase</fullName>
    </submittedName>
</protein>
<dbReference type="InterPro" id="IPR016181">
    <property type="entry name" value="Acyl_CoA_acyltransferase"/>
</dbReference>
<dbReference type="Gene3D" id="3.40.630.30">
    <property type="match status" value="1"/>
</dbReference>
<reference evidence="2" key="1">
    <citation type="submission" date="2020-06" db="EMBL/GenBank/DDBJ databases">
        <title>Insight into the genomes of haloalkaliphilic bacilli from Kenyan soda lakes.</title>
        <authorList>
            <person name="Mwirichia R."/>
            <person name="Villamizar G.C."/>
            <person name="Poehlein A."/>
            <person name="Mugweru J."/>
            <person name="Kipnyargis A."/>
            <person name="Kiplimo D."/>
            <person name="Orwa P."/>
            <person name="Daniel R."/>
        </authorList>
    </citation>
    <scope>NUCLEOTIDE SEQUENCE</scope>
    <source>
        <strain evidence="2">B1096_S55</strain>
    </source>
</reference>
<dbReference type="PROSITE" id="PS51186">
    <property type="entry name" value="GNAT"/>
    <property type="match status" value="1"/>
</dbReference>
<dbReference type="EMBL" id="JABXYM010000001">
    <property type="protein sequence ID" value="MCR6097063.1"/>
    <property type="molecule type" value="Genomic_DNA"/>
</dbReference>
<evidence type="ECO:0000313" key="2">
    <source>
        <dbReference type="EMBL" id="MCR6097063.1"/>
    </source>
</evidence>
<keyword evidence="3" id="KW-1185">Reference proteome</keyword>
<dbReference type="Proteomes" id="UP001057753">
    <property type="component" value="Unassembled WGS sequence"/>
</dbReference>
<feature type="domain" description="N-acetyltransferase" evidence="1">
    <location>
        <begin position="2"/>
        <end position="167"/>
    </location>
</feature>
<organism evidence="2 3">
    <name type="scientific">Salipaludibacillus agaradhaerens</name>
    <name type="common">Bacillus agaradhaerens</name>
    <dbReference type="NCBI Taxonomy" id="76935"/>
    <lineage>
        <taxon>Bacteria</taxon>
        <taxon>Bacillati</taxon>
        <taxon>Bacillota</taxon>
        <taxon>Bacilli</taxon>
        <taxon>Bacillales</taxon>
        <taxon>Bacillaceae</taxon>
    </lineage>
</organism>
<dbReference type="CDD" id="cd04301">
    <property type="entry name" value="NAT_SF"/>
    <property type="match status" value="1"/>
</dbReference>
<dbReference type="PANTHER" id="PTHR43415:SF5">
    <property type="entry name" value="ACETYLTRANSFERASE"/>
    <property type="match status" value="1"/>
</dbReference>
<dbReference type="SUPFAM" id="SSF55729">
    <property type="entry name" value="Acyl-CoA N-acyltransferases (Nat)"/>
    <property type="match status" value="1"/>
</dbReference>
<gene>
    <name evidence="2" type="ORF">HXA33_10880</name>
</gene>
<dbReference type="InterPro" id="IPR000182">
    <property type="entry name" value="GNAT_dom"/>
</dbReference>
<dbReference type="Pfam" id="PF13302">
    <property type="entry name" value="Acetyltransf_3"/>
    <property type="match status" value="1"/>
</dbReference>